<dbReference type="InterPro" id="IPR001810">
    <property type="entry name" value="F-box_dom"/>
</dbReference>
<dbReference type="Pfam" id="PF12937">
    <property type="entry name" value="F-box-like"/>
    <property type="match status" value="1"/>
</dbReference>
<dbReference type="EMBL" id="RBNI01005342">
    <property type="protein sequence ID" value="RUP46807.1"/>
    <property type="molecule type" value="Genomic_DNA"/>
</dbReference>
<gene>
    <name evidence="2" type="ORF">BC936DRAFT_146501</name>
</gene>
<proteinExistence type="predicted"/>
<evidence type="ECO:0000259" key="1">
    <source>
        <dbReference type="Pfam" id="PF12937"/>
    </source>
</evidence>
<reference evidence="2 3" key="1">
    <citation type="journal article" date="2018" name="New Phytol.">
        <title>Phylogenomics of Endogonaceae and evolution of mycorrhizas within Mucoromycota.</title>
        <authorList>
            <person name="Chang Y."/>
            <person name="Desiro A."/>
            <person name="Na H."/>
            <person name="Sandor L."/>
            <person name="Lipzen A."/>
            <person name="Clum A."/>
            <person name="Barry K."/>
            <person name="Grigoriev I.V."/>
            <person name="Martin F.M."/>
            <person name="Stajich J.E."/>
            <person name="Smith M.E."/>
            <person name="Bonito G."/>
            <person name="Spatafora J.W."/>
        </authorList>
    </citation>
    <scope>NUCLEOTIDE SEQUENCE [LARGE SCALE GENOMIC DNA]</scope>
    <source>
        <strain evidence="2 3">GMNB39</strain>
    </source>
</reference>
<evidence type="ECO:0000313" key="3">
    <source>
        <dbReference type="Proteomes" id="UP000268093"/>
    </source>
</evidence>
<name>A0A433D7F4_9FUNG</name>
<evidence type="ECO:0000313" key="2">
    <source>
        <dbReference type="EMBL" id="RUP46807.1"/>
    </source>
</evidence>
<sequence length="122" mass="14356">MSLLALPKELLLLVAHHFTFPTPSETLIPTTLLLYSSTCRLIRELLIDDHSIWKKVFAARFDTAAIYRRCLDSELDWKLLCRLRCQQIMRCKLWEEHSSIAVVDFEILWEIISEHGAFLLHF</sequence>
<feature type="domain" description="F-box" evidence="1">
    <location>
        <begin position="4"/>
        <end position="57"/>
    </location>
</feature>
<dbReference type="OrthoDB" id="2325329at2759"/>
<keyword evidence="3" id="KW-1185">Reference proteome</keyword>
<dbReference type="AlphaFoldDB" id="A0A433D7F4"/>
<protein>
    <recommendedName>
        <fullName evidence="1">F-box domain-containing protein</fullName>
    </recommendedName>
</protein>
<accession>A0A433D7F4</accession>
<dbReference type="Proteomes" id="UP000268093">
    <property type="component" value="Unassembled WGS sequence"/>
</dbReference>
<comment type="caution">
    <text evidence="2">The sequence shown here is derived from an EMBL/GenBank/DDBJ whole genome shotgun (WGS) entry which is preliminary data.</text>
</comment>
<organism evidence="2 3">
    <name type="scientific">Jimgerdemannia flammicorona</name>
    <dbReference type="NCBI Taxonomy" id="994334"/>
    <lineage>
        <taxon>Eukaryota</taxon>
        <taxon>Fungi</taxon>
        <taxon>Fungi incertae sedis</taxon>
        <taxon>Mucoromycota</taxon>
        <taxon>Mucoromycotina</taxon>
        <taxon>Endogonomycetes</taxon>
        <taxon>Endogonales</taxon>
        <taxon>Endogonaceae</taxon>
        <taxon>Jimgerdemannia</taxon>
    </lineage>
</organism>